<keyword evidence="4" id="KW-1185">Reference proteome</keyword>
<dbReference type="HOGENOM" id="CLU_130902_2_2_4"/>
<evidence type="ECO:0000259" key="2">
    <source>
        <dbReference type="Pfam" id="PF03795"/>
    </source>
</evidence>
<dbReference type="EMBL" id="CP000245">
    <property type="protein sequence ID" value="AEG92005.1"/>
    <property type="molecule type" value="Genomic_DNA"/>
</dbReference>
<dbReference type="Proteomes" id="UP000008385">
    <property type="component" value="Chromosome"/>
</dbReference>
<dbReference type="PANTHER" id="PTHR35174:SF3">
    <property type="entry name" value="BLL7171 PROTEIN"/>
    <property type="match status" value="1"/>
</dbReference>
<evidence type="ECO:0000313" key="3">
    <source>
        <dbReference type="EMBL" id="AEG92005.1"/>
    </source>
</evidence>
<comment type="similarity">
    <text evidence="1">Belongs to the YciI family.</text>
</comment>
<dbReference type="OrthoDB" id="9807535at2"/>
<dbReference type="SUPFAM" id="SSF54909">
    <property type="entry name" value="Dimeric alpha+beta barrel"/>
    <property type="match status" value="1"/>
</dbReference>
<dbReference type="eggNOG" id="COG3795">
    <property type="taxonomic scope" value="Bacteria"/>
</dbReference>
<proteinExistence type="inferred from homology"/>
<dbReference type="PATRIC" id="fig|365046.3.peg.941"/>
<gene>
    <name evidence="3" type="ordered locus">Rta_09200</name>
</gene>
<protein>
    <recommendedName>
        <fullName evidence="2">YCII-related domain-containing protein</fullName>
    </recommendedName>
</protein>
<dbReference type="STRING" id="365046.Rta_09200"/>
<accession>F5XZ17</accession>
<dbReference type="PANTHER" id="PTHR35174">
    <property type="entry name" value="BLL7171 PROTEIN-RELATED"/>
    <property type="match status" value="1"/>
</dbReference>
<sequence length="118" mass="12932">MAYMLLIHEPVGQRALRSEAEGHALYERMLRFRDGLRQRGLLVVGESLASQDAQAAQVRVQDGKARVLDGPFAEAKEMVGGFFLLNCESREQALAVAAECPAAAWATVEVRAVAPCYR</sequence>
<evidence type="ECO:0000256" key="1">
    <source>
        <dbReference type="ARBA" id="ARBA00007689"/>
    </source>
</evidence>
<dbReference type="InterPro" id="IPR011008">
    <property type="entry name" value="Dimeric_a/b-barrel"/>
</dbReference>
<evidence type="ECO:0000313" key="4">
    <source>
        <dbReference type="Proteomes" id="UP000008385"/>
    </source>
</evidence>
<dbReference type="KEGG" id="rta:Rta_09200"/>
<dbReference type="RefSeq" id="WP_013900238.1">
    <property type="nucleotide sequence ID" value="NC_015677.1"/>
</dbReference>
<dbReference type="Pfam" id="PF03795">
    <property type="entry name" value="YCII"/>
    <property type="match status" value="1"/>
</dbReference>
<dbReference type="InterPro" id="IPR005545">
    <property type="entry name" value="YCII"/>
</dbReference>
<feature type="domain" description="YCII-related" evidence="2">
    <location>
        <begin position="1"/>
        <end position="115"/>
    </location>
</feature>
<dbReference type="AlphaFoldDB" id="F5XZ17"/>
<organism evidence="3 4">
    <name type="scientific">Ramlibacter tataouinensis (strain ATCC BAA-407 / DSM 14655 / LMG 21543 / TTB310)</name>
    <dbReference type="NCBI Taxonomy" id="365046"/>
    <lineage>
        <taxon>Bacteria</taxon>
        <taxon>Pseudomonadati</taxon>
        <taxon>Pseudomonadota</taxon>
        <taxon>Betaproteobacteria</taxon>
        <taxon>Burkholderiales</taxon>
        <taxon>Comamonadaceae</taxon>
        <taxon>Ramlibacter</taxon>
    </lineage>
</organism>
<reference evidence="3 4" key="2">
    <citation type="journal article" date="2011" name="PLoS ONE">
        <title>The Cyst-Dividing Bacterium Ramlibacter tataouinensis TTB310 Genome Reveals a Well-Stocked Toolbox for Adaptation to a Desert Environment.</title>
        <authorList>
            <person name="De Luca G."/>
            <person name="Barakat M."/>
            <person name="Ortet P."/>
            <person name="Fochesato S."/>
            <person name="Jourlin-Castelli C."/>
            <person name="Ansaldi M."/>
            <person name="Py B."/>
            <person name="Fichant G."/>
            <person name="Coutinho P.M."/>
            <person name="Voulhoux R."/>
            <person name="Bastien O."/>
            <person name="Marechal E."/>
            <person name="Henrissat B."/>
            <person name="Quentin Y."/>
            <person name="Noirot P."/>
            <person name="Filloux A."/>
            <person name="Mejean V."/>
            <person name="Dubow M.S."/>
            <person name="Barras F."/>
            <person name="Barbe V."/>
            <person name="Weissenbach J."/>
            <person name="Mihalcescu I."/>
            <person name="Vermeglio A."/>
            <person name="Achouak W."/>
            <person name="Heulin T."/>
        </authorList>
    </citation>
    <scope>NUCLEOTIDE SEQUENCE [LARGE SCALE GENOMIC DNA]</scope>
    <source>
        <strain evidence="4">ATCC BAA-407 / DSM 14655 / LMG 21543 / TTB310</strain>
    </source>
</reference>
<name>F5XZ17_RAMTT</name>
<reference evidence="4" key="1">
    <citation type="submission" date="2006-01" db="EMBL/GenBank/DDBJ databases">
        <title>Genome of the cyst-dividing bacterium Ramlibacter tataouinensis.</title>
        <authorList>
            <person name="Barakat M."/>
            <person name="Ortet P."/>
            <person name="De Luca G."/>
            <person name="Jourlin-Castelli C."/>
            <person name="Ansaldi M."/>
            <person name="Py B."/>
            <person name="Fichant G."/>
            <person name="Coutinho P."/>
            <person name="Voulhoux R."/>
            <person name="Bastien O."/>
            <person name="Roy S."/>
            <person name="Marechal E."/>
            <person name="Henrissat B."/>
            <person name="Quentin Y."/>
            <person name="Noirot P."/>
            <person name="Filloux A."/>
            <person name="Mejean V."/>
            <person name="DuBow M."/>
            <person name="Barras F."/>
            <person name="Heulin T."/>
        </authorList>
    </citation>
    <scope>NUCLEOTIDE SEQUENCE [LARGE SCALE GENOMIC DNA]</scope>
    <source>
        <strain evidence="4">ATCC BAA-407 / DSM 14655 / LMG 21543 / TTB310</strain>
    </source>
</reference>
<dbReference type="Gene3D" id="3.30.70.1060">
    <property type="entry name" value="Dimeric alpha+beta barrel"/>
    <property type="match status" value="1"/>
</dbReference>